<name>T0YRV8_9ZZZZ</name>
<reference evidence="2" key="1">
    <citation type="submission" date="2013-08" db="EMBL/GenBank/DDBJ databases">
        <authorList>
            <person name="Mendez C."/>
            <person name="Richter M."/>
            <person name="Ferrer M."/>
            <person name="Sanchez J."/>
        </authorList>
    </citation>
    <scope>NUCLEOTIDE SEQUENCE</scope>
</reference>
<keyword evidence="1" id="KW-0472">Membrane</keyword>
<reference evidence="2" key="2">
    <citation type="journal article" date="2014" name="ISME J.">
        <title>Microbial stratification in low pH oxic and suboxic macroscopic growths along an acid mine drainage.</title>
        <authorList>
            <person name="Mendez-Garcia C."/>
            <person name="Mesa V."/>
            <person name="Sprenger R.R."/>
            <person name="Richter M."/>
            <person name="Diez M.S."/>
            <person name="Solano J."/>
            <person name="Bargiela R."/>
            <person name="Golyshina O.V."/>
            <person name="Manteca A."/>
            <person name="Ramos J.L."/>
            <person name="Gallego J.R."/>
            <person name="Llorente I."/>
            <person name="Martins Dos Santos V.A."/>
            <person name="Jensen O.N."/>
            <person name="Pelaez A.I."/>
            <person name="Sanchez J."/>
            <person name="Ferrer M."/>
        </authorList>
    </citation>
    <scope>NUCLEOTIDE SEQUENCE</scope>
</reference>
<sequence length="244" mass="25333">MGLVLTLVLISVVGGRIIPAFTRTWLMSRGAVRLPRPAGLLDRMSLGVLHAALLAWVFFPTAHATGVALLAAAALNLWRLLRWRGAATRSETLLLVLHVGFAWLILGVAALGFATLDSAFPLDAAIHSLSVGAIGTMILAVMTRVSRGHTGRALSADGPTLLIYALIILAACARIAAALAGEATDLLILAATLWVAAFGLFAIRYAPLLLRPRSAGNATQATAGPARFGQTGIATARASADSSE</sequence>
<accession>T0YRV8</accession>
<keyword evidence="1" id="KW-1133">Transmembrane helix</keyword>
<dbReference type="EMBL" id="AUZZ01008907">
    <property type="protein sequence ID" value="EQD35888.1"/>
    <property type="molecule type" value="Genomic_DNA"/>
</dbReference>
<evidence type="ECO:0000256" key="1">
    <source>
        <dbReference type="SAM" id="Phobius"/>
    </source>
</evidence>
<dbReference type="InterPro" id="IPR010266">
    <property type="entry name" value="NnrS"/>
</dbReference>
<comment type="caution">
    <text evidence="2">The sequence shown here is derived from an EMBL/GenBank/DDBJ whole genome shotgun (WGS) entry which is preliminary data.</text>
</comment>
<evidence type="ECO:0000313" key="2">
    <source>
        <dbReference type="EMBL" id="EQD35888.1"/>
    </source>
</evidence>
<feature type="transmembrane region" description="Helical" evidence="1">
    <location>
        <begin position="186"/>
        <end position="206"/>
    </location>
</feature>
<gene>
    <name evidence="2" type="ORF">B2A_12350</name>
</gene>
<feature type="transmembrane region" description="Helical" evidence="1">
    <location>
        <begin position="161"/>
        <end position="180"/>
    </location>
</feature>
<feature type="transmembrane region" description="Helical" evidence="1">
    <location>
        <begin position="93"/>
        <end position="114"/>
    </location>
</feature>
<dbReference type="AlphaFoldDB" id="T0YRV8"/>
<organism evidence="2">
    <name type="scientific">mine drainage metagenome</name>
    <dbReference type="NCBI Taxonomy" id="410659"/>
    <lineage>
        <taxon>unclassified sequences</taxon>
        <taxon>metagenomes</taxon>
        <taxon>ecological metagenomes</taxon>
    </lineage>
</organism>
<feature type="transmembrane region" description="Helical" evidence="1">
    <location>
        <begin position="53"/>
        <end position="81"/>
    </location>
</feature>
<proteinExistence type="predicted"/>
<feature type="transmembrane region" description="Helical" evidence="1">
    <location>
        <begin position="120"/>
        <end position="141"/>
    </location>
</feature>
<keyword evidence="1" id="KW-0812">Transmembrane</keyword>
<dbReference type="Pfam" id="PF05940">
    <property type="entry name" value="NnrS"/>
    <property type="match status" value="1"/>
</dbReference>
<protein>
    <submittedName>
        <fullName evidence="2">NnrS family protein</fullName>
    </submittedName>
</protein>